<keyword evidence="5" id="KW-0862">Zinc</keyword>
<dbReference type="GO" id="GO:0051123">
    <property type="term" value="P:RNA polymerase II preinitiation complex assembly"/>
    <property type="evidence" value="ECO:0007669"/>
    <property type="project" value="TreeGrafter"/>
</dbReference>
<dbReference type="SMART" id="SM00803">
    <property type="entry name" value="TAF"/>
    <property type="match status" value="1"/>
</dbReference>
<dbReference type="GO" id="GO:0046695">
    <property type="term" value="C:SLIK (SAGA-like) complex"/>
    <property type="evidence" value="ECO:0007669"/>
    <property type="project" value="InterPro"/>
</dbReference>
<accession>A0A9P8A5S8</accession>
<feature type="compositionally biased region" description="Polar residues" evidence="11">
    <location>
        <begin position="673"/>
        <end position="687"/>
    </location>
</feature>
<feature type="compositionally biased region" description="Polar residues" evidence="11">
    <location>
        <begin position="589"/>
        <end position="607"/>
    </location>
</feature>
<dbReference type="CDD" id="cd08050">
    <property type="entry name" value="TAF6C"/>
    <property type="match status" value="1"/>
</dbReference>
<dbReference type="GO" id="GO:0046982">
    <property type="term" value="F:protein heterodimerization activity"/>
    <property type="evidence" value="ECO:0007669"/>
    <property type="project" value="InterPro"/>
</dbReference>
<dbReference type="SUPFAM" id="SSF47113">
    <property type="entry name" value="Histone-fold"/>
    <property type="match status" value="1"/>
</dbReference>
<dbReference type="PROSITE" id="PS00518">
    <property type="entry name" value="ZF_RING_1"/>
    <property type="match status" value="1"/>
</dbReference>
<dbReference type="FunFam" id="1.10.20.10:FF:000033">
    <property type="entry name" value="Transcription initiation factor TFIID complex subunit"/>
    <property type="match status" value="1"/>
</dbReference>
<dbReference type="GO" id="GO:0006325">
    <property type="term" value="P:chromatin organization"/>
    <property type="evidence" value="ECO:0007669"/>
    <property type="project" value="UniProtKB-ARBA"/>
</dbReference>
<keyword evidence="7" id="KW-0804">Transcription</keyword>
<feature type="compositionally biased region" description="Low complexity" evidence="11">
    <location>
        <begin position="188"/>
        <end position="211"/>
    </location>
</feature>
<evidence type="ECO:0000256" key="4">
    <source>
        <dbReference type="ARBA" id="ARBA00022771"/>
    </source>
</evidence>
<dbReference type="Pfam" id="PF02969">
    <property type="entry name" value="TAF"/>
    <property type="match status" value="1"/>
</dbReference>
<keyword evidence="8" id="KW-0539">Nucleus</keyword>
<evidence type="ECO:0000256" key="11">
    <source>
        <dbReference type="SAM" id="MobiDB-lite"/>
    </source>
</evidence>
<feature type="region of interest" description="Disordered" evidence="11">
    <location>
        <begin position="183"/>
        <end position="211"/>
    </location>
</feature>
<dbReference type="PANTHER" id="PTHR10221">
    <property type="entry name" value="TRANSCRIPTION INITIATION FACTOR TFIID SUBUNIT 6"/>
    <property type="match status" value="1"/>
</dbReference>
<evidence type="ECO:0000256" key="8">
    <source>
        <dbReference type="ARBA" id="ARBA00023242"/>
    </source>
</evidence>
<evidence type="ECO:0000256" key="1">
    <source>
        <dbReference type="ARBA" id="ARBA00004123"/>
    </source>
</evidence>
<dbReference type="PANTHER" id="PTHR10221:SF9">
    <property type="entry name" value="TRANSCRIPTION INITIATION FACTOR TFIID SUBUNIT 6"/>
    <property type="match status" value="1"/>
</dbReference>
<evidence type="ECO:0000256" key="3">
    <source>
        <dbReference type="ARBA" id="ARBA00022723"/>
    </source>
</evidence>
<evidence type="ECO:0000256" key="2">
    <source>
        <dbReference type="ARBA" id="ARBA00007688"/>
    </source>
</evidence>
<dbReference type="InterPro" id="IPR011442">
    <property type="entry name" value="TAF6_C"/>
</dbReference>
<name>A0A9P8A5S8_MORAP</name>
<evidence type="ECO:0000256" key="5">
    <source>
        <dbReference type="ARBA" id="ARBA00022833"/>
    </source>
</evidence>
<evidence type="ECO:0000256" key="6">
    <source>
        <dbReference type="ARBA" id="ARBA00023015"/>
    </source>
</evidence>
<feature type="region of interest" description="Disordered" evidence="11">
    <location>
        <begin position="663"/>
        <end position="703"/>
    </location>
</feature>
<evidence type="ECO:0000256" key="7">
    <source>
        <dbReference type="ARBA" id="ARBA00023163"/>
    </source>
</evidence>
<dbReference type="FunFam" id="1.25.40.770:FF:000001">
    <property type="entry name" value="Transcription initiation factor TFIID subunit 6"/>
    <property type="match status" value="1"/>
</dbReference>
<comment type="similarity">
    <text evidence="2">Belongs to the TAF6 family.</text>
</comment>
<dbReference type="CDD" id="cd22931">
    <property type="entry name" value="HFD_TAF6"/>
    <property type="match status" value="1"/>
</dbReference>
<dbReference type="InterPro" id="IPR009072">
    <property type="entry name" value="Histone-fold"/>
</dbReference>
<organism evidence="13 14">
    <name type="scientific">Mortierella alpina</name>
    <name type="common">Oleaginous fungus</name>
    <name type="synonym">Mortierella renispora</name>
    <dbReference type="NCBI Taxonomy" id="64518"/>
    <lineage>
        <taxon>Eukaryota</taxon>
        <taxon>Fungi</taxon>
        <taxon>Fungi incertae sedis</taxon>
        <taxon>Mucoromycota</taxon>
        <taxon>Mortierellomycotina</taxon>
        <taxon>Mortierellomycetes</taxon>
        <taxon>Mortierellales</taxon>
        <taxon>Mortierellaceae</taxon>
        <taxon>Mortierella</taxon>
    </lineage>
</organism>
<evidence type="ECO:0000256" key="9">
    <source>
        <dbReference type="ARBA" id="ARBA00076308"/>
    </source>
</evidence>
<proteinExistence type="inferred from homology"/>
<evidence type="ECO:0000259" key="12">
    <source>
        <dbReference type="SMART" id="SM00803"/>
    </source>
</evidence>
<dbReference type="Proteomes" id="UP000717515">
    <property type="component" value="Unassembled WGS sequence"/>
</dbReference>
<dbReference type="Pfam" id="PF07571">
    <property type="entry name" value="TAF6_C"/>
    <property type="match status" value="1"/>
</dbReference>
<keyword evidence="6" id="KW-0805">Transcription regulation</keyword>
<evidence type="ECO:0000256" key="10">
    <source>
        <dbReference type="ARBA" id="ARBA00093655"/>
    </source>
</evidence>
<dbReference type="GO" id="GO:0003713">
    <property type="term" value="F:transcription coactivator activity"/>
    <property type="evidence" value="ECO:0007669"/>
    <property type="project" value="TreeGrafter"/>
</dbReference>
<dbReference type="SUPFAM" id="SSF48371">
    <property type="entry name" value="ARM repeat"/>
    <property type="match status" value="1"/>
</dbReference>
<sequence length="972" mass="107830">MSTFPSSTIKASPQLILCSIFILYDIAESVGIPNLKDDVAVSLAQDVEYRIHEIVQEAMKFMRHGKRTKLTVDDINNALRVRNVEPLYGFSTADSTRFRRTTAGTSATGTNELFFVEDEELDFESILSAPLPKVPLDVTYTAHWLAIEGVQPAIPQNPTPADAKTDILHKRIKLDAATQPVIPGIKTGSSSGNQGNSNNANSSSNNHANNASGAEIKPLVKHVLSKELQMYYERLTSAVLSPDEVLRATGISSLQNDPGLHQLLPYFVQLVAEKVTLNLRNLSVLESMMAMVHALLDNRNLFVEPYLHQLMPAILTCIVGKRLGETPQEDHWSLRSTATDILLLICRRYGSSYHTLQPRITRTLLRAFLDPEKALTTHYGAILGLSRLGNEVFKTLVLPNLKTYSTVIEPELGLDWNDEGMMDIEGDSLEGITTAAAVKKNEAAHCLEGILIGLRALIKSENEKACPNPSNPVPTIDLVRDPLAQAIGELFARSTIINHPMSTSASYVPHPHTTSNGGPSNSTAFIDLTDLEAEQPIPTRTVPGEIVEILSDDEAPEDGNVSDDSDEVEFVSETPGNDDIQFVRETPARPQSRSRGSSSHHPASWSHQGRHLFATLNRSGGHTREPHRTWETHFSEYEWRGLRERLHQAMEAFDPNLFIYYDHSDHPDDPRPTNASRLNSSGSQSRGATGAARTPPRPRTSNLLMNRVLSSVRSRTPQRQRTPFRVPEPAAAFLPFRTRTPTPVPLRRDPLNAFDPPPPVTPEAELDNPHRLRHMRELYEERLVHRQYLRDMGLDEHLENEFMREVDQDYERAISVDLEEERRKEQQQQQQEVARVKPLPASRPGHTTVLTPSTAIACPLCRRAFGEKGDDTKLFALTSCSHVVCGDCVEEIFHTKVEIKSPSKTSRSATAKRAKGKAKAVETLVSLAAASSSSPAEEVVPAPTYKIVKKGSGLCPSCSSRVRKAQVQQLYL</sequence>
<feature type="region of interest" description="Disordered" evidence="11">
    <location>
        <begin position="820"/>
        <end position="848"/>
    </location>
</feature>
<dbReference type="InterPro" id="IPR016024">
    <property type="entry name" value="ARM-type_fold"/>
</dbReference>
<evidence type="ECO:0000313" key="14">
    <source>
        <dbReference type="Proteomes" id="UP000717515"/>
    </source>
</evidence>
<feature type="compositionally biased region" description="Acidic residues" evidence="11">
    <location>
        <begin position="552"/>
        <end position="570"/>
    </location>
</feature>
<comment type="subcellular location">
    <subcellularLocation>
        <location evidence="1">Nucleus</location>
    </subcellularLocation>
</comment>
<protein>
    <recommendedName>
        <fullName evidence="9">TBP-associated factor 6</fullName>
    </recommendedName>
    <alternativeName>
        <fullName evidence="10">Transcription initiation factor TFIID subunit 6</fullName>
    </alternativeName>
</protein>
<dbReference type="EMBL" id="JAIFTL010000128">
    <property type="protein sequence ID" value="KAG9322827.1"/>
    <property type="molecule type" value="Genomic_DNA"/>
</dbReference>
<reference evidence="13" key="1">
    <citation type="submission" date="2021-07" db="EMBL/GenBank/DDBJ databases">
        <title>Draft genome of Mortierella alpina, strain LL118, isolated from an aspen leaf litter sample.</title>
        <authorList>
            <person name="Yang S."/>
            <person name="Vinatzer B.A."/>
        </authorList>
    </citation>
    <scope>NUCLEOTIDE SEQUENCE</scope>
    <source>
        <strain evidence="13">LL118</strain>
    </source>
</reference>
<gene>
    <name evidence="13" type="ORF">KVV02_007601</name>
</gene>
<dbReference type="GO" id="GO:0005669">
    <property type="term" value="C:transcription factor TFIID complex"/>
    <property type="evidence" value="ECO:0007669"/>
    <property type="project" value="InterPro"/>
</dbReference>
<dbReference type="Gene3D" id="1.10.20.10">
    <property type="entry name" value="Histone, subunit A"/>
    <property type="match status" value="1"/>
</dbReference>
<dbReference type="InterPro" id="IPR013083">
    <property type="entry name" value="Znf_RING/FYVE/PHD"/>
</dbReference>
<dbReference type="InterPro" id="IPR046344">
    <property type="entry name" value="TAF6_C_sf"/>
</dbReference>
<dbReference type="GO" id="GO:0008270">
    <property type="term" value="F:zinc ion binding"/>
    <property type="evidence" value="ECO:0007669"/>
    <property type="project" value="UniProtKB-KW"/>
</dbReference>
<dbReference type="InterPro" id="IPR017907">
    <property type="entry name" value="Znf_RING_CS"/>
</dbReference>
<dbReference type="Gene3D" id="3.30.40.10">
    <property type="entry name" value="Zinc/RING finger domain, C3HC4 (zinc finger)"/>
    <property type="match status" value="1"/>
</dbReference>
<dbReference type="InterPro" id="IPR037796">
    <property type="entry name" value="TAF6"/>
</dbReference>
<feature type="region of interest" description="Disordered" evidence="11">
    <location>
        <begin position="552"/>
        <end position="609"/>
    </location>
</feature>
<keyword evidence="3" id="KW-0479">Metal-binding</keyword>
<comment type="caution">
    <text evidence="13">The sequence shown here is derived from an EMBL/GenBank/DDBJ whole genome shotgun (WGS) entry which is preliminary data.</text>
</comment>
<keyword evidence="4" id="KW-0863">Zinc-finger</keyword>
<evidence type="ECO:0000313" key="13">
    <source>
        <dbReference type="EMBL" id="KAG9322827.1"/>
    </source>
</evidence>
<dbReference type="GO" id="GO:0016251">
    <property type="term" value="F:RNA polymerase II general transcription initiation factor activity"/>
    <property type="evidence" value="ECO:0007669"/>
    <property type="project" value="InterPro"/>
</dbReference>
<dbReference type="AlphaFoldDB" id="A0A9P8A5S8"/>
<dbReference type="InterPro" id="IPR004823">
    <property type="entry name" value="TAF_TATA-bd_Histone-like_dom"/>
</dbReference>
<dbReference type="GO" id="GO:0000124">
    <property type="term" value="C:SAGA complex"/>
    <property type="evidence" value="ECO:0007669"/>
    <property type="project" value="InterPro"/>
</dbReference>
<feature type="domain" description="TATA box binding protein associated factor (TAF) histone-like fold" evidence="12">
    <location>
        <begin position="19"/>
        <end position="80"/>
    </location>
</feature>
<dbReference type="Gene3D" id="1.25.40.770">
    <property type="entry name" value="TAF6, C-terminal HEAT repeat domain"/>
    <property type="match status" value="1"/>
</dbReference>